<evidence type="ECO:0000313" key="7">
    <source>
        <dbReference type="Proteomes" id="UP001530293"/>
    </source>
</evidence>
<organism evidence="6 7">
    <name type="scientific">Discostella pseudostelligera</name>
    <dbReference type="NCBI Taxonomy" id="259834"/>
    <lineage>
        <taxon>Eukaryota</taxon>
        <taxon>Sar</taxon>
        <taxon>Stramenopiles</taxon>
        <taxon>Ochrophyta</taxon>
        <taxon>Bacillariophyta</taxon>
        <taxon>Coscinodiscophyceae</taxon>
        <taxon>Thalassiosirophycidae</taxon>
        <taxon>Stephanodiscales</taxon>
        <taxon>Stephanodiscaceae</taxon>
        <taxon>Discostella</taxon>
    </lineage>
</organism>
<evidence type="ECO:0000256" key="4">
    <source>
        <dbReference type="SAM" id="SignalP"/>
    </source>
</evidence>
<sequence length="622" mass="67972">MHVREVVGAAVVVGTLILHLNASSHALSLSSGVSHKTHTSQYIRYRSSSSSGKYLLLAVAKNHEVAEALLEVIDVETKLPMPRGSAPDSNEPGVVNTSISSGMTDMQDFWGTEVGEFISKVGVTTSRAVENVVVDFDNQLGSMAAESIETSTNHEKDNLQDNLDGLDDLGSGRESCMNVDSPTDNLSGGSRIHSVMAKSALLHRSGIGISDDRSYRNDNMRSSLAKAHVNKSRRFSGKNQSANAISRVLGTVRTAAAAVAAEERMIETEMEQYDGISNVAANVSRTSKPLTNNLKSVIESTVADMLKFRDAPINQQSVDMIPCADSPQISPPLGTTMGILGDVVQDQLPDTPPIPGTYLVRAIGDVDDSQITIRTSIPNTSDDTHIANLRLSVFSRFDEEKQLLFRRQSIEVLNSRRRRGAVALVAETGKGPTQRDFPYLNELQSRIVQGHKYGNHQNGQRSVALSAASQTFVDAPYRQTERGSIIGSVECSHQEFRGTILGNSRPKGSLMYVTEVAVRADARRCGAGAMLMRGVDEVAALRNIESVYLHVDVTNHAACAMYEKCGYHYLDMREPIYAQFTASLNLHDGATQGRKHHLMIKNFVERLTWLDDNDSFWACFSQ</sequence>
<dbReference type="InterPro" id="IPR016181">
    <property type="entry name" value="Acyl_CoA_acyltransferase"/>
</dbReference>
<evidence type="ECO:0000259" key="5">
    <source>
        <dbReference type="PROSITE" id="PS51186"/>
    </source>
</evidence>
<gene>
    <name evidence="6" type="ORF">ACHAWU_002414</name>
</gene>
<proteinExistence type="predicted"/>
<protein>
    <recommendedName>
        <fullName evidence="5">N-acetyltransferase domain-containing protein</fullName>
    </recommendedName>
</protein>
<dbReference type="Gene3D" id="3.40.630.30">
    <property type="match status" value="1"/>
</dbReference>
<accession>A0ABD3MG38</accession>
<dbReference type="EMBL" id="JALLBG020000134">
    <property type="protein sequence ID" value="KAL3762542.1"/>
    <property type="molecule type" value="Genomic_DNA"/>
</dbReference>
<dbReference type="PANTHER" id="PTHR42919">
    <property type="entry name" value="N-ALPHA-ACETYLTRANSFERASE"/>
    <property type="match status" value="1"/>
</dbReference>
<feature type="chain" id="PRO_5044826335" description="N-acetyltransferase domain-containing protein" evidence="4">
    <location>
        <begin position="27"/>
        <end position="622"/>
    </location>
</feature>
<dbReference type="CDD" id="cd04301">
    <property type="entry name" value="NAT_SF"/>
    <property type="match status" value="1"/>
</dbReference>
<dbReference type="SUPFAM" id="SSF55729">
    <property type="entry name" value="Acyl-CoA N-acyltransferases (Nat)"/>
    <property type="match status" value="1"/>
</dbReference>
<keyword evidence="2" id="KW-0012">Acyltransferase</keyword>
<feature type="domain" description="N-acetyltransferase" evidence="5">
    <location>
        <begin position="435"/>
        <end position="587"/>
    </location>
</feature>
<feature type="signal peptide" evidence="4">
    <location>
        <begin position="1"/>
        <end position="26"/>
    </location>
</feature>
<dbReference type="Pfam" id="PF00583">
    <property type="entry name" value="Acetyltransf_1"/>
    <property type="match status" value="1"/>
</dbReference>
<name>A0ABD3MG38_9STRA</name>
<dbReference type="Proteomes" id="UP001530293">
    <property type="component" value="Unassembled WGS sequence"/>
</dbReference>
<evidence type="ECO:0000313" key="6">
    <source>
        <dbReference type="EMBL" id="KAL3762542.1"/>
    </source>
</evidence>
<dbReference type="PROSITE" id="PS51186">
    <property type="entry name" value="GNAT"/>
    <property type="match status" value="1"/>
</dbReference>
<keyword evidence="7" id="KW-1185">Reference proteome</keyword>
<feature type="compositionally biased region" description="Polar residues" evidence="3">
    <location>
        <begin position="178"/>
        <end position="188"/>
    </location>
</feature>
<keyword evidence="1" id="KW-0808">Transferase</keyword>
<dbReference type="PANTHER" id="PTHR42919:SF8">
    <property type="entry name" value="N-ALPHA-ACETYLTRANSFERASE 50"/>
    <property type="match status" value="1"/>
</dbReference>
<dbReference type="InterPro" id="IPR000182">
    <property type="entry name" value="GNAT_dom"/>
</dbReference>
<keyword evidence="4" id="KW-0732">Signal</keyword>
<dbReference type="GO" id="GO:0016746">
    <property type="term" value="F:acyltransferase activity"/>
    <property type="evidence" value="ECO:0007669"/>
    <property type="project" value="UniProtKB-KW"/>
</dbReference>
<evidence type="ECO:0000256" key="3">
    <source>
        <dbReference type="SAM" id="MobiDB-lite"/>
    </source>
</evidence>
<comment type="caution">
    <text evidence="6">The sequence shown here is derived from an EMBL/GenBank/DDBJ whole genome shotgun (WGS) entry which is preliminary data.</text>
</comment>
<evidence type="ECO:0000256" key="2">
    <source>
        <dbReference type="ARBA" id="ARBA00023315"/>
    </source>
</evidence>
<feature type="region of interest" description="Disordered" evidence="3">
    <location>
        <begin position="150"/>
        <end position="190"/>
    </location>
</feature>
<dbReference type="AlphaFoldDB" id="A0ABD3MG38"/>
<reference evidence="6 7" key="1">
    <citation type="submission" date="2024-10" db="EMBL/GenBank/DDBJ databases">
        <title>Updated reference genomes for cyclostephanoid diatoms.</title>
        <authorList>
            <person name="Roberts W.R."/>
            <person name="Alverson A.J."/>
        </authorList>
    </citation>
    <scope>NUCLEOTIDE SEQUENCE [LARGE SCALE GENOMIC DNA]</scope>
    <source>
        <strain evidence="6 7">AJA232-27</strain>
    </source>
</reference>
<dbReference type="InterPro" id="IPR051556">
    <property type="entry name" value="N-term/lysine_N-AcTrnsfr"/>
</dbReference>
<evidence type="ECO:0000256" key="1">
    <source>
        <dbReference type="ARBA" id="ARBA00022679"/>
    </source>
</evidence>